<dbReference type="RefSeq" id="WP_308914535.1">
    <property type="nucleotide sequence ID" value="NZ_JAVGVR010000002.1"/>
</dbReference>
<organism evidence="1 2">
    <name type="scientific">Bacillus salipaludis</name>
    <dbReference type="NCBI Taxonomy" id="2547811"/>
    <lineage>
        <taxon>Bacteria</taxon>
        <taxon>Bacillati</taxon>
        <taxon>Bacillota</taxon>
        <taxon>Bacilli</taxon>
        <taxon>Bacillales</taxon>
        <taxon>Bacillaceae</taxon>
        <taxon>Bacillus</taxon>
    </lineage>
</organism>
<proteinExistence type="predicted"/>
<reference evidence="1" key="1">
    <citation type="submission" date="2023-08" db="EMBL/GenBank/DDBJ databases">
        <title>Nitrogen cycling bacteria in agricultural field soils.</title>
        <authorList>
            <person name="Jang J."/>
        </authorList>
    </citation>
    <scope>NUCLEOTIDE SEQUENCE</scope>
    <source>
        <strain evidence="1">PS3-36</strain>
    </source>
</reference>
<dbReference type="EMBL" id="JAVGVR010000002">
    <property type="protein sequence ID" value="MDQ6600909.1"/>
    <property type="molecule type" value="Genomic_DNA"/>
</dbReference>
<sequence>MAYRPSVRYADAYQKYIKEVDEATHLDRNQIIRLALFTAAQCKEYQSILKKHIKGGASLPQAEWGWEDEGLWRFQNYTPKPINNRTPKKVETIRVINKGGIKYVPKTSPPSGSSVTK</sequence>
<evidence type="ECO:0000313" key="1">
    <source>
        <dbReference type="EMBL" id="MDQ6600909.1"/>
    </source>
</evidence>
<dbReference type="AlphaFoldDB" id="A0AA90Z611"/>
<keyword evidence="2" id="KW-1185">Reference proteome</keyword>
<protein>
    <submittedName>
        <fullName evidence="1">Uncharacterized protein</fullName>
    </submittedName>
</protein>
<gene>
    <name evidence="1" type="ORF">RCG21_32455</name>
</gene>
<comment type="caution">
    <text evidence="1">The sequence shown here is derived from an EMBL/GenBank/DDBJ whole genome shotgun (WGS) entry which is preliminary data.</text>
</comment>
<accession>A0AA90Z611</accession>
<evidence type="ECO:0000313" key="2">
    <source>
        <dbReference type="Proteomes" id="UP001178888"/>
    </source>
</evidence>
<dbReference type="Proteomes" id="UP001178888">
    <property type="component" value="Unassembled WGS sequence"/>
</dbReference>
<name>A0AA90Z611_9BACI</name>